<evidence type="ECO:0000313" key="3">
    <source>
        <dbReference type="Proteomes" id="UP000041254"/>
    </source>
</evidence>
<reference evidence="2 3" key="1">
    <citation type="submission" date="2014-11" db="EMBL/GenBank/DDBJ databases">
        <authorList>
            <person name="Zhu J."/>
            <person name="Qi W."/>
            <person name="Song R."/>
        </authorList>
    </citation>
    <scope>NUCLEOTIDE SEQUENCE [LARGE SCALE GENOMIC DNA]</scope>
</reference>
<organism evidence="2 3">
    <name type="scientific">Vitrella brassicaformis (strain CCMP3155)</name>
    <dbReference type="NCBI Taxonomy" id="1169540"/>
    <lineage>
        <taxon>Eukaryota</taxon>
        <taxon>Sar</taxon>
        <taxon>Alveolata</taxon>
        <taxon>Colpodellida</taxon>
        <taxon>Vitrellaceae</taxon>
        <taxon>Vitrella</taxon>
    </lineage>
</organism>
<dbReference type="InParanoid" id="A0A0G4EIR1"/>
<feature type="compositionally biased region" description="Basic and acidic residues" evidence="1">
    <location>
        <begin position="555"/>
        <end position="567"/>
    </location>
</feature>
<feature type="compositionally biased region" description="Polar residues" evidence="1">
    <location>
        <begin position="597"/>
        <end position="607"/>
    </location>
</feature>
<gene>
    <name evidence="2" type="ORF">Vbra_5025</name>
</gene>
<proteinExistence type="predicted"/>
<feature type="region of interest" description="Disordered" evidence="1">
    <location>
        <begin position="521"/>
        <end position="575"/>
    </location>
</feature>
<feature type="region of interest" description="Disordered" evidence="1">
    <location>
        <begin position="588"/>
        <end position="607"/>
    </location>
</feature>
<feature type="compositionally biased region" description="Low complexity" evidence="1">
    <location>
        <begin position="521"/>
        <end position="531"/>
    </location>
</feature>
<dbReference type="Proteomes" id="UP000041254">
    <property type="component" value="Unassembled WGS sequence"/>
</dbReference>
<protein>
    <submittedName>
        <fullName evidence="2">Uncharacterized protein</fullName>
    </submittedName>
</protein>
<evidence type="ECO:0000313" key="2">
    <source>
        <dbReference type="EMBL" id="CEL95787.1"/>
    </source>
</evidence>
<accession>A0A0G4EIR1</accession>
<dbReference type="AlphaFoldDB" id="A0A0G4EIR1"/>
<name>A0A0G4EIR1_VITBC</name>
<keyword evidence="3" id="KW-1185">Reference proteome</keyword>
<sequence>MRGRHLAVEAVSMRFPQLNVTDPESSEPPAFDYKEIRMIQKVCSADVVYCEFEKADHTKPSNEEIVAFWKGQNRKAIKYSGQDGSIEADGQKYLLKTSGEEGEQGIAIFALIGHDGFYELENTPLPQGPHIPVAIKVPRPDPSFEHFFAHESARTHADLYRELWKEWGPMYSDPKKRNTIPSIPKYYTPTESGKKSLPSGVDLFVMQKLVSIPISDLLDDEKRLRNILVETVTVKVGGEDVNMLFGEWVLALIADGFLKVLELGIEHCDAHWDNVWLKTHDSTKGAPSKEYTVENPDKPKSYFWTHLRPAELQMLDFAYTEHTPGNDLERPSCFVTGAPDGARAGEHASTILYHMRDVLPSSGDSAAIKKRLDEVEIYIYNVRKSCLMHSRSMSLDKDNEQEALDIWSDVLNDDNLREVMSKELFGDTDEYQRLMNRLNKWLGISSKAPIGKMDKGRYLRQDVFQKIQDVLDKEPDFRFNPEDKPVAMQWLKTAQEVCSIKGQKRWLAGLRDMILKTATKAAPAAAPAPAETKAKAKKQKAASTKRPPTAPVAAKKAEKMKTQEVRKRMTRSKKVLLSDLQKPEWNKHFSHYGSLSKPLTASGEISV</sequence>
<evidence type="ECO:0000256" key="1">
    <source>
        <dbReference type="SAM" id="MobiDB-lite"/>
    </source>
</evidence>
<dbReference type="VEuPathDB" id="CryptoDB:Vbra_5025"/>
<dbReference type="EMBL" id="CDMY01000238">
    <property type="protein sequence ID" value="CEL95787.1"/>
    <property type="molecule type" value="Genomic_DNA"/>
</dbReference>